<accession>A0A316W531</accession>
<dbReference type="RefSeq" id="XP_025371854.1">
    <property type="nucleotide sequence ID" value="XM_025516747.1"/>
</dbReference>
<feature type="region of interest" description="Disordered" evidence="1">
    <location>
        <begin position="252"/>
        <end position="307"/>
    </location>
</feature>
<evidence type="ECO:0000256" key="1">
    <source>
        <dbReference type="SAM" id="MobiDB-lite"/>
    </source>
</evidence>
<keyword evidence="3" id="KW-1185">Reference proteome</keyword>
<gene>
    <name evidence="2" type="ORF">IE81DRAFT_362752</name>
</gene>
<feature type="compositionally biased region" description="Polar residues" evidence="1">
    <location>
        <begin position="279"/>
        <end position="291"/>
    </location>
</feature>
<evidence type="ECO:0000313" key="3">
    <source>
        <dbReference type="Proteomes" id="UP000245783"/>
    </source>
</evidence>
<dbReference type="AlphaFoldDB" id="A0A316W531"/>
<dbReference type="GeneID" id="37038617"/>
<protein>
    <submittedName>
        <fullName evidence="2">Uncharacterized protein</fullName>
    </submittedName>
</protein>
<feature type="compositionally biased region" description="Basic and acidic residues" evidence="1">
    <location>
        <begin position="111"/>
        <end position="130"/>
    </location>
</feature>
<dbReference type="OrthoDB" id="10442903at2759"/>
<feature type="compositionally biased region" description="Polar residues" evidence="1">
    <location>
        <begin position="82"/>
        <end position="93"/>
    </location>
</feature>
<dbReference type="InParanoid" id="A0A316W531"/>
<proteinExistence type="predicted"/>
<evidence type="ECO:0000313" key="2">
    <source>
        <dbReference type="EMBL" id="PWN44694.1"/>
    </source>
</evidence>
<reference evidence="2 3" key="1">
    <citation type="journal article" date="2018" name="Mol. Biol. Evol.">
        <title>Broad Genomic Sampling Reveals a Smut Pathogenic Ancestry of the Fungal Clade Ustilaginomycotina.</title>
        <authorList>
            <person name="Kijpornyongpan T."/>
            <person name="Mondo S.J."/>
            <person name="Barry K."/>
            <person name="Sandor L."/>
            <person name="Lee J."/>
            <person name="Lipzen A."/>
            <person name="Pangilinan J."/>
            <person name="LaButti K."/>
            <person name="Hainaut M."/>
            <person name="Henrissat B."/>
            <person name="Grigoriev I.V."/>
            <person name="Spatafora J.W."/>
            <person name="Aime M.C."/>
        </authorList>
    </citation>
    <scope>NUCLEOTIDE SEQUENCE [LARGE SCALE GENOMIC DNA]</scope>
    <source>
        <strain evidence="2 3">MCA 4658</strain>
    </source>
</reference>
<name>A0A316W531_9BASI</name>
<dbReference type="EMBL" id="KZ819359">
    <property type="protein sequence ID" value="PWN44694.1"/>
    <property type="molecule type" value="Genomic_DNA"/>
</dbReference>
<organism evidence="2 3">
    <name type="scientific">Ceraceosorus guamensis</name>
    <dbReference type="NCBI Taxonomy" id="1522189"/>
    <lineage>
        <taxon>Eukaryota</taxon>
        <taxon>Fungi</taxon>
        <taxon>Dikarya</taxon>
        <taxon>Basidiomycota</taxon>
        <taxon>Ustilaginomycotina</taxon>
        <taxon>Exobasidiomycetes</taxon>
        <taxon>Ceraceosorales</taxon>
        <taxon>Ceraceosoraceae</taxon>
        <taxon>Ceraceosorus</taxon>
    </lineage>
</organism>
<feature type="region of interest" description="Disordered" evidence="1">
    <location>
        <begin position="78"/>
        <end position="130"/>
    </location>
</feature>
<sequence length="307" mass="33941">MSDHHAGSTSTAKPRVADQQVARNAKFVRRHLHDAKSGLLAGQRSDFHGGFARWDFANFTESTAQVRELRHISAANFHQRDQSSSLATPSSQRALIRRTSRGDSATQHTSPRREVQKLEKRGRAMTHEQASRIADDITQDRPLHKDFKITSNTKLSGQHRGAVEESVKYYVQHFHPEAKGFRITKGFGRSLDEPVLHAIGRMRARRNKNAEGGGITSSGVPYTGHKVYAKPGIEYDDGVIPMRAEDPGKLARIRSSNPDHAVSGYSRASPASKHLQAHGNGQDNTGASTSKQVHDFDLNKLPPVHSN</sequence>
<dbReference type="Proteomes" id="UP000245783">
    <property type="component" value="Unassembled WGS sequence"/>
</dbReference>